<gene>
    <name evidence="1" type="ORF">OGZ51_07210</name>
</gene>
<sequence length="120" mass="14192">MTDKLKKLLKRRQIKDVINDKRTINELNEPFVLDFNSSFKEEMNQSGIANLKAKDFIYSTRGYRLSNHYQGFNGEHYWNFAVNVIFTDGSSVVIESYQNNYKTVLEYFPEFEAISDRMAR</sequence>
<dbReference type="RefSeq" id="WP_278228979.1">
    <property type="nucleotide sequence ID" value="NZ_JAOWLY010000006.1"/>
</dbReference>
<protein>
    <submittedName>
        <fullName evidence="1">Uncharacterized protein</fullName>
    </submittedName>
</protein>
<reference evidence="1" key="2">
    <citation type="journal article" date="2023" name="Food Microbiol.">
        <title>Evaluation of the fermentation potential of lactic acid bacteria isolated from herbs, fruits and vegetables as starter cultures in nut-based milk alternatives.</title>
        <authorList>
            <person name="Huang W."/>
            <person name="Dong A."/>
            <person name="Pham H.T."/>
            <person name="Zhou C."/>
            <person name="Huo Z."/>
            <person name="Watjen A.P."/>
            <person name="Prakash S."/>
            <person name="Bang-Berthelsen C.H."/>
            <person name="Turner M.S."/>
        </authorList>
    </citation>
    <scope>NUCLEOTIDE SEQUENCE</scope>
    <source>
        <strain evidence="1">3</strain>
    </source>
</reference>
<organism evidence="1 2">
    <name type="scientific">Lactococcus lactis</name>
    <dbReference type="NCBI Taxonomy" id="1358"/>
    <lineage>
        <taxon>Bacteria</taxon>
        <taxon>Bacillati</taxon>
        <taxon>Bacillota</taxon>
        <taxon>Bacilli</taxon>
        <taxon>Lactobacillales</taxon>
        <taxon>Streptococcaceae</taxon>
        <taxon>Lactococcus</taxon>
    </lineage>
</organism>
<dbReference type="Proteomes" id="UP001152614">
    <property type="component" value="Unassembled WGS sequence"/>
</dbReference>
<reference evidence="1" key="1">
    <citation type="submission" date="2022-10" db="EMBL/GenBank/DDBJ databases">
        <authorList>
            <person name="Turner M.S."/>
            <person name="Huang W."/>
        </authorList>
    </citation>
    <scope>NUCLEOTIDE SEQUENCE</scope>
    <source>
        <strain evidence="1">3</strain>
    </source>
</reference>
<evidence type="ECO:0000313" key="2">
    <source>
        <dbReference type="Proteomes" id="UP001152614"/>
    </source>
</evidence>
<dbReference type="AlphaFoldDB" id="A0A9X4S871"/>
<proteinExistence type="predicted"/>
<evidence type="ECO:0000313" key="1">
    <source>
        <dbReference type="EMBL" id="MDG4983929.1"/>
    </source>
</evidence>
<dbReference type="EMBL" id="JAOWLY010000006">
    <property type="protein sequence ID" value="MDG4983929.1"/>
    <property type="molecule type" value="Genomic_DNA"/>
</dbReference>
<comment type="caution">
    <text evidence="1">The sequence shown here is derived from an EMBL/GenBank/DDBJ whole genome shotgun (WGS) entry which is preliminary data.</text>
</comment>
<name>A0A9X4S871_9LACT</name>
<accession>A0A9X4S871</accession>